<sequence>MSRLTVRRATIAGPDTRHLSSRDLKSISVRLTSLSLRKFFPPNSESKLQRLRRRQSLSSECSNQGMENQPLRGVASLKEEREKEKQELKSKLGELEEYKVKYEKEKEEKKSLQVQLTQVTASQGDSTKKLLYMTEIVEKLRQENKKKSDQIEKYQRDISHMEDRIRNLEIRASEVEKAELILETTKQNLESANQQVRARESEIRRLTKEQEDLMRKLEGSAAKIAELEEKTEDLKFQVRHELMKNDGIEKNLETIPRLKETIEEKGKELKDCQHQIEEKTALLTAARKAVREYKDKLRDTDRHMTENISLREELEFARCEVATLKKLMMGKDYLVFQKSKALDVAKDVIEVLNETADQDQAERIRHLLESNSRAPSSMNGSIYQYDPDRRSPSPSPGRSKGHVQISSQLHYTSSSKDIDVNIPPYALENGHQVSDSHEHSHTTQKYVFLNKILQDPQLDGKRPIYSREKSAVKRTASMKETHKVYGGPEFQSKNGRSSRMSTYSFRSDSKVTSKYAKPQLELNYGVSDKSSQQRQAHTDLMHPKRGHSLSGSDSDLSDISDLSANLAVEQEDVLSKLNAKEKDDILSHIINMGNRVLFNVPQKPPKYGKRKAPKPIIYTGIVKFLGRLDPDRSESRVHLGVRLDEPVGDTDGRYKGKRLMYTPSDQGKFFRITDVTSVMDVKTGRYVPVKKLMVKFIYKSSQSQADPKHGGSQ</sequence>
<feature type="domain" description="CAP-Gly" evidence="3">
    <location>
        <begin position="592"/>
        <end position="676"/>
    </location>
</feature>
<evidence type="ECO:0000256" key="2">
    <source>
        <dbReference type="SAM" id="MobiDB-lite"/>
    </source>
</evidence>
<proteinExistence type="predicted"/>
<evidence type="ECO:0000313" key="4">
    <source>
        <dbReference type="EMBL" id="KAK3603787.1"/>
    </source>
</evidence>
<feature type="region of interest" description="Disordered" evidence="2">
    <location>
        <begin position="484"/>
        <end position="505"/>
    </location>
</feature>
<organism evidence="4 5">
    <name type="scientific">Potamilus streckersoni</name>
    <dbReference type="NCBI Taxonomy" id="2493646"/>
    <lineage>
        <taxon>Eukaryota</taxon>
        <taxon>Metazoa</taxon>
        <taxon>Spiralia</taxon>
        <taxon>Lophotrochozoa</taxon>
        <taxon>Mollusca</taxon>
        <taxon>Bivalvia</taxon>
        <taxon>Autobranchia</taxon>
        <taxon>Heteroconchia</taxon>
        <taxon>Palaeoheterodonta</taxon>
        <taxon>Unionida</taxon>
        <taxon>Unionoidea</taxon>
        <taxon>Unionidae</taxon>
        <taxon>Ambleminae</taxon>
        <taxon>Lampsilini</taxon>
        <taxon>Potamilus</taxon>
    </lineage>
</organism>
<feature type="compositionally biased region" description="Polar residues" evidence="2">
    <location>
        <begin position="491"/>
        <end position="505"/>
    </location>
</feature>
<feature type="region of interest" description="Disordered" evidence="2">
    <location>
        <begin position="523"/>
        <end position="556"/>
    </location>
</feature>
<keyword evidence="1" id="KW-0175">Coiled coil</keyword>
<accession>A0AAE0T4R5</accession>
<reference evidence="4" key="1">
    <citation type="journal article" date="2021" name="Genome Biol. Evol.">
        <title>A High-Quality Reference Genome for a Parasitic Bivalve with Doubly Uniparental Inheritance (Bivalvia: Unionida).</title>
        <authorList>
            <person name="Smith C.H."/>
        </authorList>
    </citation>
    <scope>NUCLEOTIDE SEQUENCE</scope>
    <source>
        <strain evidence="4">CHS0354</strain>
    </source>
</reference>
<evidence type="ECO:0000259" key="3">
    <source>
        <dbReference type="SMART" id="SM01052"/>
    </source>
</evidence>
<evidence type="ECO:0000256" key="1">
    <source>
        <dbReference type="SAM" id="Coils"/>
    </source>
</evidence>
<reference evidence="4" key="3">
    <citation type="submission" date="2023-05" db="EMBL/GenBank/DDBJ databases">
        <authorList>
            <person name="Smith C.H."/>
        </authorList>
    </citation>
    <scope>NUCLEOTIDE SEQUENCE</scope>
    <source>
        <strain evidence="4">CHS0354</strain>
        <tissue evidence="4">Mantle</tissue>
    </source>
</reference>
<reference evidence="4" key="2">
    <citation type="journal article" date="2021" name="Genome Biol. Evol.">
        <title>Developing a high-quality reference genome for a parasitic bivalve with doubly uniparental inheritance (Bivalvia: Unionida).</title>
        <authorList>
            <person name="Smith C.H."/>
        </authorList>
    </citation>
    <scope>NUCLEOTIDE SEQUENCE</scope>
    <source>
        <strain evidence="4">CHS0354</strain>
        <tissue evidence="4">Mantle</tissue>
    </source>
</reference>
<dbReference type="InterPro" id="IPR036859">
    <property type="entry name" value="CAP-Gly_dom_sf"/>
</dbReference>
<dbReference type="SMART" id="SM01052">
    <property type="entry name" value="CAP_GLY"/>
    <property type="match status" value="1"/>
</dbReference>
<feature type="region of interest" description="Disordered" evidence="2">
    <location>
        <begin position="47"/>
        <end position="82"/>
    </location>
</feature>
<feature type="region of interest" description="Disordered" evidence="2">
    <location>
        <begin position="420"/>
        <end position="442"/>
    </location>
</feature>
<evidence type="ECO:0000313" key="5">
    <source>
        <dbReference type="Proteomes" id="UP001195483"/>
    </source>
</evidence>
<dbReference type="InterPro" id="IPR000938">
    <property type="entry name" value="CAP-Gly_domain"/>
</dbReference>
<dbReference type="PANTHER" id="PTHR45615:SF80">
    <property type="entry name" value="GRIP DOMAIN-CONTAINING PROTEIN"/>
    <property type="match status" value="1"/>
</dbReference>
<dbReference type="Gene3D" id="2.30.30.190">
    <property type="entry name" value="CAP Gly-rich-like domain"/>
    <property type="match status" value="1"/>
</dbReference>
<dbReference type="PANTHER" id="PTHR45615">
    <property type="entry name" value="MYOSIN HEAVY CHAIN, NON-MUSCLE"/>
    <property type="match status" value="1"/>
</dbReference>
<name>A0AAE0T4R5_9BIVA</name>
<dbReference type="AlphaFoldDB" id="A0AAE0T4R5"/>
<dbReference type="Proteomes" id="UP001195483">
    <property type="component" value="Unassembled WGS sequence"/>
</dbReference>
<feature type="coiled-coil region" evidence="1">
    <location>
        <begin position="276"/>
        <end position="362"/>
    </location>
</feature>
<gene>
    <name evidence="4" type="ORF">CHS0354_042790</name>
</gene>
<comment type="caution">
    <text evidence="4">The sequence shown here is derived from an EMBL/GenBank/DDBJ whole genome shotgun (WGS) entry which is preliminary data.</text>
</comment>
<keyword evidence="5" id="KW-1185">Reference proteome</keyword>
<dbReference type="EMBL" id="JAEAOA010002358">
    <property type="protein sequence ID" value="KAK3603787.1"/>
    <property type="molecule type" value="Genomic_DNA"/>
</dbReference>
<dbReference type="Pfam" id="PF01302">
    <property type="entry name" value="CAP_GLY"/>
    <property type="match status" value="1"/>
</dbReference>
<feature type="region of interest" description="Disordered" evidence="2">
    <location>
        <begin position="368"/>
        <end position="404"/>
    </location>
</feature>
<protein>
    <recommendedName>
        <fullName evidence="3">CAP-Gly domain-containing protein</fullName>
    </recommendedName>
</protein>
<dbReference type="SUPFAM" id="SSF74924">
    <property type="entry name" value="Cap-Gly domain"/>
    <property type="match status" value="1"/>
</dbReference>
<feature type="compositionally biased region" description="Polar residues" evidence="2">
    <location>
        <begin position="369"/>
        <end position="382"/>
    </location>
</feature>